<evidence type="ECO:0000313" key="1">
    <source>
        <dbReference type="EMBL" id="KAF2552259.1"/>
    </source>
</evidence>
<evidence type="ECO:0000313" key="2">
    <source>
        <dbReference type="Proteomes" id="UP000712281"/>
    </source>
</evidence>
<organism evidence="1 2">
    <name type="scientific">Brassica cretica</name>
    <name type="common">Mustard</name>
    <dbReference type="NCBI Taxonomy" id="69181"/>
    <lineage>
        <taxon>Eukaryota</taxon>
        <taxon>Viridiplantae</taxon>
        <taxon>Streptophyta</taxon>
        <taxon>Embryophyta</taxon>
        <taxon>Tracheophyta</taxon>
        <taxon>Spermatophyta</taxon>
        <taxon>Magnoliopsida</taxon>
        <taxon>eudicotyledons</taxon>
        <taxon>Gunneridae</taxon>
        <taxon>Pentapetalae</taxon>
        <taxon>rosids</taxon>
        <taxon>malvids</taxon>
        <taxon>Brassicales</taxon>
        <taxon>Brassicaceae</taxon>
        <taxon>Brassiceae</taxon>
        <taxon>Brassica</taxon>
    </lineage>
</organism>
<comment type="caution">
    <text evidence="1">The sequence shown here is derived from an EMBL/GenBank/DDBJ whole genome shotgun (WGS) entry which is preliminary data.</text>
</comment>
<accession>A0A8S9FGB6</accession>
<dbReference type="EMBL" id="QGKW02001988">
    <property type="protein sequence ID" value="KAF2552259.1"/>
    <property type="molecule type" value="Genomic_DNA"/>
</dbReference>
<dbReference type="Proteomes" id="UP000712281">
    <property type="component" value="Unassembled WGS sequence"/>
</dbReference>
<proteinExistence type="predicted"/>
<gene>
    <name evidence="1" type="ORF">F2Q68_00034757</name>
</gene>
<sequence length="61" mass="6807">MFVENGCYVVNFINDVCNGKVATLCQEMLITSGPKHLRNWMNGLQQLDKLGKLGEAYGCLK</sequence>
<reference evidence="1" key="1">
    <citation type="submission" date="2019-12" db="EMBL/GenBank/DDBJ databases">
        <title>Genome sequencing and annotation of Brassica cretica.</title>
        <authorList>
            <person name="Studholme D.J."/>
            <person name="Sarris P.F."/>
        </authorList>
    </citation>
    <scope>NUCLEOTIDE SEQUENCE</scope>
    <source>
        <strain evidence="1">PFS-001/15</strain>
        <tissue evidence="1">Leaf</tissue>
    </source>
</reference>
<protein>
    <submittedName>
        <fullName evidence="1">Uncharacterized protein</fullName>
    </submittedName>
</protein>
<name>A0A8S9FGB6_BRACR</name>